<evidence type="ECO:0000256" key="9">
    <source>
        <dbReference type="ARBA" id="ARBA00031636"/>
    </source>
</evidence>
<evidence type="ECO:0000256" key="10">
    <source>
        <dbReference type="SAM" id="Phobius"/>
    </source>
</evidence>
<dbReference type="InterPro" id="IPR002528">
    <property type="entry name" value="MATE_fam"/>
</dbReference>
<dbReference type="KEGG" id="cpor:BED41_13515"/>
<reference evidence="11" key="1">
    <citation type="submission" date="2016-08" db="EMBL/GenBank/DDBJ databases">
        <title>Complete genome of Cloacibacillus porcorum.</title>
        <authorList>
            <person name="Looft T."/>
            <person name="Bayles D.O."/>
            <person name="Alt D.P."/>
        </authorList>
    </citation>
    <scope>NUCLEOTIDE SEQUENCE [LARGE SCALE GENOMIC DNA]</scope>
    <source>
        <strain evidence="11">CL-84</strain>
    </source>
</reference>
<dbReference type="RefSeq" id="WP_066747398.1">
    <property type="nucleotide sequence ID" value="NZ_CALCLR010000083.1"/>
</dbReference>
<feature type="transmembrane region" description="Helical" evidence="10">
    <location>
        <begin position="178"/>
        <end position="201"/>
    </location>
</feature>
<dbReference type="Pfam" id="PF01554">
    <property type="entry name" value="MatE"/>
    <property type="match status" value="2"/>
</dbReference>
<gene>
    <name evidence="11" type="ORF">BED41_13515</name>
</gene>
<keyword evidence="3" id="KW-0050">Antiport</keyword>
<comment type="subcellular location">
    <subcellularLocation>
        <location evidence="1">Cell membrane</location>
        <topology evidence="1">Multi-pass membrane protein</topology>
    </subcellularLocation>
</comment>
<dbReference type="OrthoDB" id="9811110at2"/>
<evidence type="ECO:0000256" key="8">
    <source>
        <dbReference type="ARBA" id="ARBA00023136"/>
    </source>
</evidence>
<evidence type="ECO:0000256" key="3">
    <source>
        <dbReference type="ARBA" id="ARBA00022449"/>
    </source>
</evidence>
<dbReference type="GO" id="GO:0015297">
    <property type="term" value="F:antiporter activity"/>
    <property type="evidence" value="ECO:0007669"/>
    <property type="project" value="UniProtKB-KW"/>
</dbReference>
<dbReference type="NCBIfam" id="TIGR00797">
    <property type="entry name" value="matE"/>
    <property type="match status" value="1"/>
</dbReference>
<dbReference type="CDD" id="cd13144">
    <property type="entry name" value="MATE_like_4"/>
    <property type="match status" value="1"/>
</dbReference>
<keyword evidence="6 10" id="KW-1133">Transmembrane helix</keyword>
<dbReference type="Proteomes" id="UP000093044">
    <property type="component" value="Chromosome"/>
</dbReference>
<feature type="transmembrane region" description="Helical" evidence="10">
    <location>
        <begin position="330"/>
        <end position="351"/>
    </location>
</feature>
<feature type="transmembrane region" description="Helical" evidence="10">
    <location>
        <begin position="207"/>
        <end position="224"/>
    </location>
</feature>
<protein>
    <recommendedName>
        <fullName evidence="9">Multidrug-efflux transporter</fullName>
    </recommendedName>
</protein>
<dbReference type="PANTHER" id="PTHR43298">
    <property type="entry name" value="MULTIDRUG RESISTANCE PROTEIN NORM-RELATED"/>
    <property type="match status" value="1"/>
</dbReference>
<dbReference type="GeneID" id="83058865"/>
<keyword evidence="5 10" id="KW-0812">Transmembrane</keyword>
<evidence type="ECO:0000313" key="12">
    <source>
        <dbReference type="Proteomes" id="UP000093044"/>
    </source>
</evidence>
<feature type="transmembrane region" description="Helical" evidence="10">
    <location>
        <begin position="382"/>
        <end position="404"/>
    </location>
</feature>
<feature type="transmembrane region" description="Helical" evidence="10">
    <location>
        <begin position="298"/>
        <end position="318"/>
    </location>
</feature>
<dbReference type="PIRSF" id="PIRSF006603">
    <property type="entry name" value="DinF"/>
    <property type="match status" value="1"/>
</dbReference>
<dbReference type="GO" id="GO:0005886">
    <property type="term" value="C:plasma membrane"/>
    <property type="evidence" value="ECO:0007669"/>
    <property type="project" value="UniProtKB-SubCell"/>
</dbReference>
<keyword evidence="4" id="KW-1003">Cell membrane</keyword>
<feature type="transmembrane region" description="Helical" evidence="10">
    <location>
        <begin position="411"/>
        <end position="430"/>
    </location>
</feature>
<keyword evidence="8 10" id="KW-0472">Membrane</keyword>
<organism evidence="11 12">
    <name type="scientific">Cloacibacillus porcorum</name>
    <dbReference type="NCBI Taxonomy" id="1197717"/>
    <lineage>
        <taxon>Bacteria</taxon>
        <taxon>Thermotogati</taxon>
        <taxon>Synergistota</taxon>
        <taxon>Synergistia</taxon>
        <taxon>Synergistales</taxon>
        <taxon>Synergistaceae</taxon>
        <taxon>Cloacibacillus</taxon>
    </lineage>
</organism>
<dbReference type="STRING" id="1197717.BED41_13515"/>
<dbReference type="InterPro" id="IPR050222">
    <property type="entry name" value="MATE_MdtK"/>
</dbReference>
<feature type="transmembrane region" description="Helical" evidence="10">
    <location>
        <begin position="68"/>
        <end position="89"/>
    </location>
</feature>
<dbReference type="PANTHER" id="PTHR43298:SF2">
    <property type="entry name" value="FMN_FAD EXPORTER YEEO-RELATED"/>
    <property type="match status" value="1"/>
</dbReference>
<feature type="transmembrane region" description="Helical" evidence="10">
    <location>
        <begin position="245"/>
        <end position="268"/>
    </location>
</feature>
<keyword evidence="2" id="KW-0813">Transport</keyword>
<proteinExistence type="predicted"/>
<keyword evidence="12" id="KW-1185">Reference proteome</keyword>
<evidence type="ECO:0000256" key="4">
    <source>
        <dbReference type="ARBA" id="ARBA00022475"/>
    </source>
</evidence>
<keyword evidence="7" id="KW-0406">Ion transport</keyword>
<evidence type="ECO:0000256" key="6">
    <source>
        <dbReference type="ARBA" id="ARBA00022989"/>
    </source>
</evidence>
<feature type="transmembrane region" description="Helical" evidence="10">
    <location>
        <begin position="436"/>
        <end position="453"/>
    </location>
</feature>
<feature type="transmembrane region" description="Helical" evidence="10">
    <location>
        <begin position="109"/>
        <end position="126"/>
    </location>
</feature>
<dbReference type="GO" id="GO:0006811">
    <property type="term" value="P:monoatomic ion transport"/>
    <property type="evidence" value="ECO:0007669"/>
    <property type="project" value="UniProtKB-KW"/>
</dbReference>
<dbReference type="EMBL" id="CP016757">
    <property type="protein sequence ID" value="ANZ46021.1"/>
    <property type="molecule type" value="Genomic_DNA"/>
</dbReference>
<name>A0A1B2I7T9_9BACT</name>
<sequence length="475" mass="52319">MRLIKKARRILKLRGAVDLGSSPVLSSLIRLSVPSIAMVLFHTLFNLVDTIFISWLGESHMVAISYTFPVQIGVFAILEGVGNGVTALVGRRLGEGDHELAQKTATAGLAFAYTLCLLWIPFLFPGPSNAFFRMLGATDPVTLRQAWLYNMWIPPMLVLISFSYVVNSIFRCQGNTMVPLYFFLIANGLNFILDPVFIFAFGWGMTGAAAATFTGRFVGTFYLIKKLRESSEIKLSFFTRPRLGMMRIWGGITAIGLPVTLTTGSVAFGMGTVNKILSTTYGNIAVAGWMVGLRIEDLAFNTLMGINDALVPFLAFNYGRRSLERMRRGISSSFLISGVITVAIGLALAFVPRPIINLFRPTEEVAAVAIQSIRITIAGYPMVIYSVLYNALFIATGYSSYGLVIQVCRSMLLRVPAVWLLAGMVSIHWIWLFQPISFAGAAALTWLFSWILLKKLRKDLNISLPDKNVSDGQEG</sequence>
<evidence type="ECO:0000256" key="2">
    <source>
        <dbReference type="ARBA" id="ARBA00022448"/>
    </source>
</evidence>
<feature type="transmembrane region" description="Helical" evidence="10">
    <location>
        <begin position="36"/>
        <end position="56"/>
    </location>
</feature>
<accession>A0A1B2I7T9</accession>
<dbReference type="AlphaFoldDB" id="A0A1B2I7T9"/>
<evidence type="ECO:0000256" key="7">
    <source>
        <dbReference type="ARBA" id="ARBA00023065"/>
    </source>
</evidence>
<evidence type="ECO:0000256" key="1">
    <source>
        <dbReference type="ARBA" id="ARBA00004651"/>
    </source>
</evidence>
<dbReference type="GO" id="GO:0042910">
    <property type="term" value="F:xenobiotic transmembrane transporter activity"/>
    <property type="evidence" value="ECO:0007669"/>
    <property type="project" value="InterPro"/>
</dbReference>
<feature type="transmembrane region" description="Helical" evidence="10">
    <location>
        <begin position="146"/>
        <end position="166"/>
    </location>
</feature>
<dbReference type="InterPro" id="IPR048279">
    <property type="entry name" value="MdtK-like"/>
</dbReference>
<evidence type="ECO:0000256" key="5">
    <source>
        <dbReference type="ARBA" id="ARBA00022692"/>
    </source>
</evidence>
<evidence type="ECO:0000313" key="11">
    <source>
        <dbReference type="EMBL" id="ANZ46021.1"/>
    </source>
</evidence>